<keyword evidence="10 11" id="KW-0449">Lipoprotein</keyword>
<evidence type="ECO:0000313" key="15">
    <source>
        <dbReference type="EMBL" id="GEK91453.1"/>
    </source>
</evidence>
<gene>
    <name evidence="15" type="primary">prsA2</name>
    <name evidence="11" type="synonym">prsA</name>
    <name evidence="15" type="ORF">AKA01nite_10750</name>
</gene>
<sequence>MSMKKWLVGAMACSSLLLASCANDEGEEVASTEAGKIRENELYERMKNEPTQGGLTYGQQMLQQMLLEDILENEFEDDVTDEQVNAEFEEEAEQYGGVDAFEEMLAQQGLSAEDVKENIRTSLYVEEAIIQNTDMTEEEVQKAYDEYVVDATVAHILVEEEDLARDIIDQLNDGADFSELVTEYSTDTGTIDAGGELPLEPGRFVPEFEEAAVKLEEGEITQEPVKSEFGYHIIKMVEKGEKGTLEEERETIEDMIIEGYMQDQEIVQESISQVVQNANVQIADDELAGAMQQFLPTPEVEETDGEDSETDGDSDTESSEEDSESAE</sequence>
<dbReference type="RefSeq" id="WP_146924281.1">
    <property type="nucleotide sequence ID" value="NZ_BJUY01000011.1"/>
</dbReference>
<dbReference type="PROSITE" id="PS50198">
    <property type="entry name" value="PPIC_PPIASE_2"/>
    <property type="match status" value="1"/>
</dbReference>
<keyword evidence="9 11" id="KW-0413">Isomerase</keyword>
<dbReference type="Gene3D" id="3.10.50.40">
    <property type="match status" value="1"/>
</dbReference>
<evidence type="ECO:0000256" key="13">
    <source>
        <dbReference type="SAM" id="SignalP"/>
    </source>
</evidence>
<dbReference type="Gene3D" id="1.10.4030.10">
    <property type="entry name" value="Porin chaperone SurA, peptide-binding domain"/>
    <property type="match status" value="1"/>
</dbReference>
<evidence type="ECO:0000259" key="14">
    <source>
        <dbReference type="PROSITE" id="PS50198"/>
    </source>
</evidence>
<keyword evidence="4 11" id="KW-1003">Cell membrane</keyword>
<dbReference type="InterPro" id="IPR000297">
    <property type="entry name" value="PPIase_PpiC"/>
</dbReference>
<dbReference type="PANTHER" id="PTHR47245">
    <property type="entry name" value="PEPTIDYLPROLYL ISOMERASE"/>
    <property type="match status" value="1"/>
</dbReference>
<dbReference type="InterPro" id="IPR023059">
    <property type="entry name" value="Foldase_PrsA"/>
</dbReference>
<evidence type="ECO:0000256" key="8">
    <source>
        <dbReference type="ARBA" id="ARBA00023139"/>
    </source>
</evidence>
<evidence type="ECO:0000256" key="12">
    <source>
        <dbReference type="SAM" id="MobiDB-lite"/>
    </source>
</evidence>
<comment type="similarity">
    <text evidence="3 11">Belongs to the PrsA family.</text>
</comment>
<evidence type="ECO:0000313" key="16">
    <source>
        <dbReference type="Proteomes" id="UP000321662"/>
    </source>
</evidence>
<dbReference type="PANTHER" id="PTHR47245:SF1">
    <property type="entry name" value="FOLDASE PROTEIN PRSA"/>
    <property type="match status" value="1"/>
</dbReference>
<comment type="caution">
    <text evidence="15">The sequence shown here is derived from an EMBL/GenBank/DDBJ whole genome shotgun (WGS) entry which is preliminary data.</text>
</comment>
<evidence type="ECO:0000256" key="9">
    <source>
        <dbReference type="ARBA" id="ARBA00023235"/>
    </source>
</evidence>
<protein>
    <recommendedName>
        <fullName evidence="11">Foldase protein PrsA</fullName>
        <ecNumber evidence="11">5.2.1.8</ecNumber>
    </recommendedName>
</protein>
<evidence type="ECO:0000256" key="1">
    <source>
        <dbReference type="ARBA" id="ARBA00000971"/>
    </source>
</evidence>
<name>A0A511AVU3_9LACT</name>
<dbReference type="EMBL" id="BJUY01000011">
    <property type="protein sequence ID" value="GEK91453.1"/>
    <property type="molecule type" value="Genomic_DNA"/>
</dbReference>
<evidence type="ECO:0000256" key="6">
    <source>
        <dbReference type="ARBA" id="ARBA00023110"/>
    </source>
</evidence>
<evidence type="ECO:0000256" key="10">
    <source>
        <dbReference type="ARBA" id="ARBA00023288"/>
    </source>
</evidence>
<dbReference type="InterPro" id="IPR046357">
    <property type="entry name" value="PPIase_dom_sf"/>
</dbReference>
<comment type="function">
    <text evidence="11">Plays a major role in protein secretion by helping the post-translocational extracellular folding of several secreted proteins.</text>
</comment>
<dbReference type="OrthoDB" id="14196at2"/>
<keyword evidence="8 11" id="KW-0564">Palmitate</keyword>
<dbReference type="SUPFAM" id="SSF109998">
    <property type="entry name" value="Triger factor/SurA peptide-binding domain-like"/>
    <property type="match status" value="1"/>
</dbReference>
<feature type="region of interest" description="Disordered" evidence="12">
    <location>
        <begin position="289"/>
        <end position="327"/>
    </location>
</feature>
<evidence type="ECO:0000256" key="11">
    <source>
        <dbReference type="HAMAP-Rule" id="MF_01145"/>
    </source>
</evidence>
<organism evidence="15 16">
    <name type="scientific">Alkalibacterium kapii</name>
    <dbReference type="NCBI Taxonomy" id="426704"/>
    <lineage>
        <taxon>Bacteria</taxon>
        <taxon>Bacillati</taxon>
        <taxon>Bacillota</taxon>
        <taxon>Bacilli</taxon>
        <taxon>Lactobacillales</taxon>
        <taxon>Carnobacteriaceae</taxon>
        <taxon>Alkalibacterium</taxon>
    </lineage>
</organism>
<reference evidence="15 16" key="1">
    <citation type="submission" date="2019-07" db="EMBL/GenBank/DDBJ databases">
        <title>Whole genome shotgun sequence of Alkalibacterium kapii NBRC 103247.</title>
        <authorList>
            <person name="Hosoyama A."/>
            <person name="Uohara A."/>
            <person name="Ohji S."/>
            <person name="Ichikawa N."/>
        </authorList>
    </citation>
    <scope>NUCLEOTIDE SEQUENCE [LARGE SCALE GENOMIC DNA]</scope>
    <source>
        <strain evidence="15 16">NBRC 103247</strain>
    </source>
</reference>
<dbReference type="Pfam" id="PF00639">
    <property type="entry name" value="Rotamase"/>
    <property type="match status" value="1"/>
</dbReference>
<accession>A0A511AVU3</accession>
<dbReference type="GO" id="GO:0006457">
    <property type="term" value="P:protein folding"/>
    <property type="evidence" value="ECO:0007669"/>
    <property type="project" value="UniProtKB-UniRule"/>
</dbReference>
<evidence type="ECO:0000256" key="7">
    <source>
        <dbReference type="ARBA" id="ARBA00023136"/>
    </source>
</evidence>
<dbReference type="HAMAP" id="MF_01145">
    <property type="entry name" value="Foldase_PrsA"/>
    <property type="match status" value="1"/>
</dbReference>
<evidence type="ECO:0000256" key="2">
    <source>
        <dbReference type="ARBA" id="ARBA00004193"/>
    </source>
</evidence>
<dbReference type="GO" id="GO:0005886">
    <property type="term" value="C:plasma membrane"/>
    <property type="evidence" value="ECO:0007669"/>
    <property type="project" value="UniProtKB-SubCell"/>
</dbReference>
<dbReference type="SUPFAM" id="SSF54534">
    <property type="entry name" value="FKBP-like"/>
    <property type="match status" value="1"/>
</dbReference>
<feature type="chain" id="PRO_5038369053" description="Foldase protein PrsA" evidence="13">
    <location>
        <begin position="20"/>
        <end position="327"/>
    </location>
</feature>
<feature type="domain" description="PpiC" evidence="14">
    <location>
        <begin position="148"/>
        <end position="238"/>
    </location>
</feature>
<feature type="compositionally biased region" description="Acidic residues" evidence="12">
    <location>
        <begin position="299"/>
        <end position="327"/>
    </location>
</feature>
<evidence type="ECO:0000256" key="5">
    <source>
        <dbReference type="ARBA" id="ARBA00022729"/>
    </source>
</evidence>
<keyword evidence="5 11" id="KW-0732">Signal</keyword>
<dbReference type="GO" id="GO:0003755">
    <property type="term" value="F:peptidyl-prolyl cis-trans isomerase activity"/>
    <property type="evidence" value="ECO:0007669"/>
    <property type="project" value="UniProtKB-UniRule"/>
</dbReference>
<comment type="catalytic activity">
    <reaction evidence="1 11">
        <text>[protein]-peptidylproline (omega=180) = [protein]-peptidylproline (omega=0)</text>
        <dbReference type="Rhea" id="RHEA:16237"/>
        <dbReference type="Rhea" id="RHEA-COMP:10747"/>
        <dbReference type="Rhea" id="RHEA-COMP:10748"/>
        <dbReference type="ChEBI" id="CHEBI:83833"/>
        <dbReference type="ChEBI" id="CHEBI:83834"/>
        <dbReference type="EC" id="5.2.1.8"/>
    </reaction>
</comment>
<evidence type="ECO:0000256" key="3">
    <source>
        <dbReference type="ARBA" id="ARBA00006071"/>
    </source>
</evidence>
<dbReference type="PROSITE" id="PS51257">
    <property type="entry name" value="PROKAR_LIPOPROTEIN"/>
    <property type="match status" value="1"/>
</dbReference>
<keyword evidence="7 11" id="KW-0472">Membrane</keyword>
<feature type="signal peptide" evidence="13">
    <location>
        <begin position="1"/>
        <end position="19"/>
    </location>
</feature>
<dbReference type="InterPro" id="IPR050245">
    <property type="entry name" value="PrsA_foldase"/>
</dbReference>
<dbReference type="Proteomes" id="UP000321662">
    <property type="component" value="Unassembled WGS sequence"/>
</dbReference>
<dbReference type="EC" id="5.2.1.8" evidence="11"/>
<dbReference type="InterPro" id="IPR027304">
    <property type="entry name" value="Trigger_fact/SurA_dom_sf"/>
</dbReference>
<keyword evidence="16" id="KW-1185">Reference proteome</keyword>
<dbReference type="AlphaFoldDB" id="A0A511AVU3"/>
<proteinExistence type="inferred from homology"/>
<evidence type="ECO:0000256" key="4">
    <source>
        <dbReference type="ARBA" id="ARBA00022475"/>
    </source>
</evidence>
<comment type="subcellular location">
    <subcellularLocation>
        <location evidence="2 11">Cell membrane</location>
        <topology evidence="2 11">Lipid-anchor</topology>
    </subcellularLocation>
</comment>
<keyword evidence="6 11" id="KW-0697">Rotamase</keyword>